<dbReference type="InterPro" id="IPR003959">
    <property type="entry name" value="ATPase_AAA_core"/>
</dbReference>
<sequence>RVFGFILRSRKWASLHVDPLKPVKEDKYGFDRLKINAVHKSVIQGLVQTHYGGRSTDTQEEDGYGFDIVQAKGKGLIILLHGAPGVGKTSTAECVAALYAKTLFPITCDDLGMTPSEVEEHLDFNFQLAESWGYVLLLDDADVFLAERGHSDVKRNALVSVFLRALEYYRGIRFLTTNRVGTIDEAFKSRIHVRLLYGTLDWAQIQAIWESYIDKLISQGRVETNKTSIVAYAEELYNRQAANNAKNQWNGRQLRNAFQTAVAIAEY</sequence>
<dbReference type="PANTHER" id="PTHR46411">
    <property type="entry name" value="FAMILY ATPASE, PUTATIVE-RELATED"/>
    <property type="match status" value="1"/>
</dbReference>
<dbReference type="InterPro" id="IPR027417">
    <property type="entry name" value="P-loop_NTPase"/>
</dbReference>
<evidence type="ECO:0000259" key="1">
    <source>
        <dbReference type="SMART" id="SM00382"/>
    </source>
</evidence>
<dbReference type="AlphaFoldDB" id="A0A6A5UWK8"/>
<feature type="non-terminal residue" evidence="2">
    <location>
        <position position="1"/>
    </location>
</feature>
<gene>
    <name evidence="2" type="ORF">BU23DRAFT_435528</name>
</gene>
<feature type="non-terminal residue" evidence="2">
    <location>
        <position position="267"/>
    </location>
</feature>
<dbReference type="Proteomes" id="UP000800036">
    <property type="component" value="Unassembled WGS sequence"/>
</dbReference>
<name>A0A6A5UWK8_9PLEO</name>
<evidence type="ECO:0000313" key="2">
    <source>
        <dbReference type="EMBL" id="KAF1969175.1"/>
    </source>
</evidence>
<keyword evidence="2" id="KW-0378">Hydrolase</keyword>
<dbReference type="PANTHER" id="PTHR46411:SF2">
    <property type="entry name" value="AAA+ ATPASE DOMAIN-CONTAINING PROTEIN"/>
    <property type="match status" value="1"/>
</dbReference>
<dbReference type="OrthoDB" id="10042665at2759"/>
<reference evidence="2" key="1">
    <citation type="journal article" date="2020" name="Stud. Mycol.">
        <title>101 Dothideomycetes genomes: a test case for predicting lifestyles and emergence of pathogens.</title>
        <authorList>
            <person name="Haridas S."/>
            <person name="Albert R."/>
            <person name="Binder M."/>
            <person name="Bloem J."/>
            <person name="Labutti K."/>
            <person name="Salamov A."/>
            <person name="Andreopoulos B."/>
            <person name="Baker S."/>
            <person name="Barry K."/>
            <person name="Bills G."/>
            <person name="Bluhm B."/>
            <person name="Cannon C."/>
            <person name="Castanera R."/>
            <person name="Culley D."/>
            <person name="Daum C."/>
            <person name="Ezra D."/>
            <person name="Gonzalez J."/>
            <person name="Henrissat B."/>
            <person name="Kuo A."/>
            <person name="Liang C."/>
            <person name="Lipzen A."/>
            <person name="Lutzoni F."/>
            <person name="Magnuson J."/>
            <person name="Mondo S."/>
            <person name="Nolan M."/>
            <person name="Ohm R."/>
            <person name="Pangilinan J."/>
            <person name="Park H.-J."/>
            <person name="Ramirez L."/>
            <person name="Alfaro M."/>
            <person name="Sun H."/>
            <person name="Tritt A."/>
            <person name="Yoshinaga Y."/>
            <person name="Zwiers L.-H."/>
            <person name="Turgeon B."/>
            <person name="Goodwin S."/>
            <person name="Spatafora J."/>
            <person name="Crous P."/>
            <person name="Grigoriev I."/>
        </authorList>
    </citation>
    <scope>NUCLEOTIDE SEQUENCE</scope>
    <source>
        <strain evidence="2">CBS 107.79</strain>
    </source>
</reference>
<dbReference type="SUPFAM" id="SSF52540">
    <property type="entry name" value="P-loop containing nucleoside triphosphate hydrolases"/>
    <property type="match status" value="1"/>
</dbReference>
<dbReference type="Pfam" id="PF23232">
    <property type="entry name" value="AAA_lid_13"/>
    <property type="match status" value="1"/>
</dbReference>
<dbReference type="Gene3D" id="3.40.50.300">
    <property type="entry name" value="P-loop containing nucleotide triphosphate hydrolases"/>
    <property type="match status" value="1"/>
</dbReference>
<organism evidence="2 3">
    <name type="scientific">Bimuria novae-zelandiae CBS 107.79</name>
    <dbReference type="NCBI Taxonomy" id="1447943"/>
    <lineage>
        <taxon>Eukaryota</taxon>
        <taxon>Fungi</taxon>
        <taxon>Dikarya</taxon>
        <taxon>Ascomycota</taxon>
        <taxon>Pezizomycotina</taxon>
        <taxon>Dothideomycetes</taxon>
        <taxon>Pleosporomycetidae</taxon>
        <taxon>Pleosporales</taxon>
        <taxon>Massarineae</taxon>
        <taxon>Didymosphaeriaceae</taxon>
        <taxon>Bimuria</taxon>
    </lineage>
</organism>
<proteinExistence type="predicted"/>
<dbReference type="GO" id="GO:0005524">
    <property type="term" value="F:ATP binding"/>
    <property type="evidence" value="ECO:0007669"/>
    <property type="project" value="InterPro"/>
</dbReference>
<dbReference type="GO" id="GO:0016887">
    <property type="term" value="F:ATP hydrolysis activity"/>
    <property type="evidence" value="ECO:0007669"/>
    <property type="project" value="InterPro"/>
</dbReference>
<dbReference type="EMBL" id="ML976712">
    <property type="protein sequence ID" value="KAF1969175.1"/>
    <property type="molecule type" value="Genomic_DNA"/>
</dbReference>
<feature type="domain" description="AAA+ ATPase" evidence="1">
    <location>
        <begin position="74"/>
        <end position="201"/>
    </location>
</feature>
<protein>
    <submittedName>
        <fullName evidence="2">P-loop containing nucleoside triphosphate hydrolase protein</fullName>
    </submittedName>
</protein>
<dbReference type="Pfam" id="PF00004">
    <property type="entry name" value="AAA"/>
    <property type="match status" value="1"/>
</dbReference>
<evidence type="ECO:0000313" key="3">
    <source>
        <dbReference type="Proteomes" id="UP000800036"/>
    </source>
</evidence>
<dbReference type="SMART" id="SM00382">
    <property type="entry name" value="AAA"/>
    <property type="match status" value="1"/>
</dbReference>
<dbReference type="InterPro" id="IPR003593">
    <property type="entry name" value="AAA+_ATPase"/>
</dbReference>
<keyword evidence="3" id="KW-1185">Reference proteome</keyword>
<dbReference type="InterPro" id="IPR056599">
    <property type="entry name" value="AAA_lid_fung"/>
</dbReference>
<accession>A0A6A5UWK8</accession>